<evidence type="ECO:0000256" key="1">
    <source>
        <dbReference type="ARBA" id="ARBA00004127"/>
    </source>
</evidence>
<keyword evidence="7" id="KW-1185">Reference proteome</keyword>
<feature type="transmembrane region" description="Helical" evidence="5">
    <location>
        <begin position="184"/>
        <end position="206"/>
    </location>
</feature>
<keyword evidence="3 5" id="KW-1133">Transmembrane helix</keyword>
<organism evidence="6 7">
    <name type="scientific">Flavimaricola marinus</name>
    <dbReference type="NCBI Taxonomy" id="1819565"/>
    <lineage>
        <taxon>Bacteria</taxon>
        <taxon>Pseudomonadati</taxon>
        <taxon>Pseudomonadota</taxon>
        <taxon>Alphaproteobacteria</taxon>
        <taxon>Rhodobacterales</taxon>
        <taxon>Paracoccaceae</taxon>
        <taxon>Flavimaricola</taxon>
    </lineage>
</organism>
<feature type="transmembrane region" description="Helical" evidence="5">
    <location>
        <begin position="7"/>
        <end position="28"/>
    </location>
</feature>
<dbReference type="Pfam" id="PF04750">
    <property type="entry name" value="Far-17a_AIG1"/>
    <property type="match status" value="1"/>
</dbReference>
<evidence type="ECO:0000313" key="6">
    <source>
        <dbReference type="EMBL" id="SMY08268.1"/>
    </source>
</evidence>
<dbReference type="GO" id="GO:0012505">
    <property type="term" value="C:endomembrane system"/>
    <property type="evidence" value="ECO:0007669"/>
    <property type="project" value="UniProtKB-SubCell"/>
</dbReference>
<dbReference type="OrthoDB" id="7853064at2"/>
<evidence type="ECO:0000313" key="7">
    <source>
        <dbReference type="Proteomes" id="UP000201613"/>
    </source>
</evidence>
<accession>A0A238LF82</accession>
<dbReference type="PANTHER" id="PTHR10989">
    <property type="entry name" value="ANDROGEN-INDUCED PROTEIN 1-RELATED"/>
    <property type="match status" value="1"/>
</dbReference>
<dbReference type="AlphaFoldDB" id="A0A238LF82"/>
<dbReference type="InterPro" id="IPR006838">
    <property type="entry name" value="ADTRP_AIG1"/>
</dbReference>
<dbReference type="PANTHER" id="PTHR10989:SF16">
    <property type="entry name" value="AT02829P-RELATED"/>
    <property type="match status" value="1"/>
</dbReference>
<reference evidence="6 7" key="1">
    <citation type="submission" date="2017-05" db="EMBL/GenBank/DDBJ databases">
        <authorList>
            <person name="Song R."/>
            <person name="Chenine A.L."/>
            <person name="Ruprecht R.M."/>
        </authorList>
    </citation>
    <scope>NUCLEOTIDE SEQUENCE [LARGE SCALE GENOMIC DNA]</scope>
    <source>
        <strain evidence="6 7">CECT 8899</strain>
    </source>
</reference>
<feature type="transmembrane region" description="Helical" evidence="5">
    <location>
        <begin position="107"/>
        <end position="125"/>
    </location>
</feature>
<dbReference type="EMBL" id="FXZK01000004">
    <property type="protein sequence ID" value="SMY08268.1"/>
    <property type="molecule type" value="Genomic_DNA"/>
</dbReference>
<dbReference type="RefSeq" id="WP_093992464.1">
    <property type="nucleotide sequence ID" value="NZ_FXZK01000004.1"/>
</dbReference>
<keyword evidence="2 5" id="KW-0812">Transmembrane</keyword>
<sequence length="216" mass="24545">MRAVLIYRWAVFLLAAGYCLRMVIFGGWEQFAGPFRFLTVWALFASFFCASRMIAREEGRTERRWDAVVAMTAVANLMVVFLYWRLYLADPTSVTRDGELNSWWLEGYLHALGPALQWIDALFIHRSFRRPFAAAGCLLLFCATYFAWIEGVVRPLADSPVGSVTTGLPYKFLNNLEPAGRIEFYVTNVLVAMAVLALFSGLAWAIRRALPRPEAR</sequence>
<dbReference type="Proteomes" id="UP000201613">
    <property type="component" value="Unassembled WGS sequence"/>
</dbReference>
<comment type="subcellular location">
    <subcellularLocation>
        <location evidence="1">Endomembrane system</location>
        <topology evidence="1">Multi-pass membrane protein</topology>
    </subcellularLocation>
</comment>
<dbReference type="GO" id="GO:0016020">
    <property type="term" value="C:membrane"/>
    <property type="evidence" value="ECO:0007669"/>
    <property type="project" value="InterPro"/>
</dbReference>
<gene>
    <name evidence="6" type="ORF">LOM8899_02418</name>
</gene>
<name>A0A238LF82_9RHOB</name>
<evidence type="ECO:0000256" key="5">
    <source>
        <dbReference type="SAM" id="Phobius"/>
    </source>
</evidence>
<feature type="transmembrane region" description="Helical" evidence="5">
    <location>
        <begin position="34"/>
        <end position="55"/>
    </location>
</feature>
<evidence type="ECO:0000256" key="4">
    <source>
        <dbReference type="ARBA" id="ARBA00023136"/>
    </source>
</evidence>
<protein>
    <submittedName>
        <fullName evidence="6">FAR-17a/AIG1-like protein</fullName>
    </submittedName>
</protein>
<evidence type="ECO:0000256" key="2">
    <source>
        <dbReference type="ARBA" id="ARBA00022692"/>
    </source>
</evidence>
<keyword evidence="4 5" id="KW-0472">Membrane</keyword>
<evidence type="ECO:0000256" key="3">
    <source>
        <dbReference type="ARBA" id="ARBA00022989"/>
    </source>
</evidence>
<feature type="transmembrane region" description="Helical" evidence="5">
    <location>
        <begin position="132"/>
        <end position="149"/>
    </location>
</feature>
<proteinExistence type="predicted"/>
<feature type="transmembrane region" description="Helical" evidence="5">
    <location>
        <begin position="67"/>
        <end position="87"/>
    </location>
</feature>